<comment type="cofactor">
    <cofactor evidence="1">
        <name>Mg(2+)</name>
        <dbReference type="ChEBI" id="CHEBI:18420"/>
    </cofactor>
</comment>
<protein>
    <submittedName>
        <fullName evidence="7">NUDIX hydrolase</fullName>
    </submittedName>
</protein>
<name>A0ABW2KAI6_9ACTN</name>
<proteinExistence type="inferred from homology"/>
<dbReference type="GO" id="GO:0016787">
    <property type="term" value="F:hydrolase activity"/>
    <property type="evidence" value="ECO:0007669"/>
    <property type="project" value="UniProtKB-KW"/>
</dbReference>
<accession>A0ABW2KAI6</accession>
<dbReference type="PANTHER" id="PTHR43046">
    <property type="entry name" value="GDP-MANNOSE MANNOSYL HYDROLASE"/>
    <property type="match status" value="1"/>
</dbReference>
<organism evidence="7 8">
    <name type="scientific">Marinactinospora rubrisoli</name>
    <dbReference type="NCBI Taxonomy" id="2715399"/>
    <lineage>
        <taxon>Bacteria</taxon>
        <taxon>Bacillati</taxon>
        <taxon>Actinomycetota</taxon>
        <taxon>Actinomycetes</taxon>
        <taxon>Streptosporangiales</taxon>
        <taxon>Nocardiopsidaceae</taxon>
        <taxon>Marinactinospora</taxon>
    </lineage>
</organism>
<dbReference type="PANTHER" id="PTHR43046:SF12">
    <property type="entry name" value="GDP-MANNOSE MANNOSYL HYDROLASE"/>
    <property type="match status" value="1"/>
</dbReference>
<dbReference type="Proteomes" id="UP001596540">
    <property type="component" value="Unassembled WGS sequence"/>
</dbReference>
<sequence>MSDPAAPRRARRVTAHLLPRTASGAVAVAASGGAWTVPGARVAFGQDPADAARSAARLAPGTPLTPVDCRTEFATVPAPSGPVDLHVDRVYYAAAATGPAERTLPVGEALALPARPSAADLLPEPPPAPRPRLARVASYGIVTDPAGRVLLSLISPGFPGAGTWHLPGGGVDHGESVREALAREVVEESGQQATVGELITIHSHHRAGEIGPESDDTEIHAVWVVFHVHVAEPTPPRVTEIAGSTIDTAWFTRAELADLPLSATAQRGFAALSGTASG</sequence>
<dbReference type="SUPFAM" id="SSF55811">
    <property type="entry name" value="Nudix"/>
    <property type="match status" value="1"/>
</dbReference>
<evidence type="ECO:0000256" key="3">
    <source>
        <dbReference type="ARBA" id="ARBA00022801"/>
    </source>
</evidence>
<evidence type="ECO:0000313" key="8">
    <source>
        <dbReference type="Proteomes" id="UP001596540"/>
    </source>
</evidence>
<evidence type="ECO:0000256" key="4">
    <source>
        <dbReference type="ARBA" id="ARBA00022842"/>
    </source>
</evidence>
<dbReference type="RefSeq" id="WP_379869174.1">
    <property type="nucleotide sequence ID" value="NZ_JBHTBH010000002.1"/>
</dbReference>
<dbReference type="PROSITE" id="PS51462">
    <property type="entry name" value="NUDIX"/>
    <property type="match status" value="1"/>
</dbReference>
<dbReference type="EMBL" id="JBHTBH010000002">
    <property type="protein sequence ID" value="MFC7327044.1"/>
    <property type="molecule type" value="Genomic_DNA"/>
</dbReference>
<dbReference type="InterPro" id="IPR000086">
    <property type="entry name" value="NUDIX_hydrolase_dom"/>
</dbReference>
<comment type="similarity">
    <text evidence="2 5">Belongs to the Nudix hydrolase family.</text>
</comment>
<evidence type="ECO:0000256" key="5">
    <source>
        <dbReference type="RuleBase" id="RU003476"/>
    </source>
</evidence>
<dbReference type="InterPro" id="IPR020476">
    <property type="entry name" value="Nudix_hydrolase"/>
</dbReference>
<feature type="domain" description="Nudix hydrolase" evidence="6">
    <location>
        <begin position="133"/>
        <end position="273"/>
    </location>
</feature>
<evidence type="ECO:0000256" key="2">
    <source>
        <dbReference type="ARBA" id="ARBA00005582"/>
    </source>
</evidence>
<keyword evidence="3 5" id="KW-0378">Hydrolase</keyword>
<dbReference type="PROSITE" id="PS00893">
    <property type="entry name" value="NUDIX_BOX"/>
    <property type="match status" value="1"/>
</dbReference>
<reference evidence="8" key="1">
    <citation type="journal article" date="2019" name="Int. J. Syst. Evol. Microbiol.">
        <title>The Global Catalogue of Microorganisms (GCM) 10K type strain sequencing project: providing services to taxonomists for standard genome sequencing and annotation.</title>
        <authorList>
            <consortium name="The Broad Institute Genomics Platform"/>
            <consortium name="The Broad Institute Genome Sequencing Center for Infectious Disease"/>
            <person name="Wu L."/>
            <person name="Ma J."/>
        </authorList>
    </citation>
    <scope>NUCLEOTIDE SEQUENCE [LARGE SCALE GENOMIC DNA]</scope>
    <source>
        <strain evidence="8">CGMCC 4.7382</strain>
    </source>
</reference>
<dbReference type="Pfam" id="PF00293">
    <property type="entry name" value="NUDIX"/>
    <property type="match status" value="1"/>
</dbReference>
<dbReference type="PRINTS" id="PR00502">
    <property type="entry name" value="NUDIXFAMILY"/>
</dbReference>
<dbReference type="InterPro" id="IPR015797">
    <property type="entry name" value="NUDIX_hydrolase-like_dom_sf"/>
</dbReference>
<comment type="caution">
    <text evidence="7">The sequence shown here is derived from an EMBL/GenBank/DDBJ whole genome shotgun (WGS) entry which is preliminary data.</text>
</comment>
<dbReference type="Gene3D" id="3.90.79.10">
    <property type="entry name" value="Nucleoside Triphosphate Pyrophosphohydrolase"/>
    <property type="match status" value="1"/>
</dbReference>
<dbReference type="InterPro" id="IPR020084">
    <property type="entry name" value="NUDIX_hydrolase_CS"/>
</dbReference>
<evidence type="ECO:0000259" key="6">
    <source>
        <dbReference type="PROSITE" id="PS51462"/>
    </source>
</evidence>
<evidence type="ECO:0000256" key="1">
    <source>
        <dbReference type="ARBA" id="ARBA00001946"/>
    </source>
</evidence>
<evidence type="ECO:0000313" key="7">
    <source>
        <dbReference type="EMBL" id="MFC7327044.1"/>
    </source>
</evidence>
<keyword evidence="8" id="KW-1185">Reference proteome</keyword>
<dbReference type="CDD" id="cd02883">
    <property type="entry name" value="NUDIX_Hydrolase"/>
    <property type="match status" value="1"/>
</dbReference>
<gene>
    <name evidence="7" type="ORF">ACFQRF_04750</name>
</gene>
<keyword evidence="4" id="KW-0460">Magnesium</keyword>